<dbReference type="KEGG" id="sbat:G4Z16_27270"/>
<feature type="region of interest" description="Disordered" evidence="1">
    <location>
        <begin position="1"/>
        <end position="37"/>
    </location>
</feature>
<keyword evidence="4" id="KW-1185">Reference proteome</keyword>
<evidence type="ECO:0000313" key="3">
    <source>
        <dbReference type="EMBL" id="QPP11043.1"/>
    </source>
</evidence>
<dbReference type="AlphaFoldDB" id="A0A7T1TDN2"/>
<dbReference type="SUPFAM" id="SSF159664">
    <property type="entry name" value="CobE/GbiG C-terminal domain-like"/>
    <property type="match status" value="1"/>
</dbReference>
<reference evidence="4" key="1">
    <citation type="submission" date="2020-02" db="EMBL/GenBank/DDBJ databases">
        <title>Streptomyces sp. ASO4wet.</title>
        <authorList>
            <person name="Risdian C."/>
            <person name="Landwehr W."/>
            <person name="Schupp P."/>
            <person name="Wink J."/>
        </authorList>
    </citation>
    <scope>NUCLEOTIDE SEQUENCE [LARGE SCALE GENOMIC DNA]</scope>
    <source>
        <strain evidence="4">ASO4wet</strain>
    </source>
</reference>
<feature type="domain" description="CobE/GbiG C-terminal" evidence="2">
    <location>
        <begin position="38"/>
        <end position="163"/>
    </location>
</feature>
<gene>
    <name evidence="3" type="ORF">G4Z16_27270</name>
</gene>
<dbReference type="InterPro" id="IPR051810">
    <property type="entry name" value="Precorrin_MeTrfase"/>
</dbReference>
<organism evidence="3 4">
    <name type="scientific">Streptomyces bathyalis</name>
    <dbReference type="NCBI Taxonomy" id="2710756"/>
    <lineage>
        <taxon>Bacteria</taxon>
        <taxon>Bacillati</taxon>
        <taxon>Actinomycetota</taxon>
        <taxon>Actinomycetes</taxon>
        <taxon>Kitasatosporales</taxon>
        <taxon>Streptomycetaceae</taxon>
        <taxon>Streptomyces</taxon>
    </lineage>
</organism>
<dbReference type="InterPro" id="IPR036518">
    <property type="entry name" value="CobE/GbiG_C_sf"/>
</dbReference>
<name>A0A7T1TDN2_9ACTN</name>
<evidence type="ECO:0000313" key="4">
    <source>
        <dbReference type="Proteomes" id="UP000595046"/>
    </source>
</evidence>
<dbReference type="Proteomes" id="UP000595046">
    <property type="component" value="Chromosome"/>
</dbReference>
<evidence type="ECO:0000256" key="1">
    <source>
        <dbReference type="SAM" id="MobiDB-lite"/>
    </source>
</evidence>
<dbReference type="Gene3D" id="3.30.420.180">
    <property type="entry name" value="CobE/GbiG C-terminal domain"/>
    <property type="match status" value="1"/>
</dbReference>
<protein>
    <submittedName>
        <fullName evidence="3">Cobalamin biosynthesis protein</fullName>
    </submittedName>
</protein>
<dbReference type="InterPro" id="IPR002750">
    <property type="entry name" value="CobE/GbiG_C"/>
</dbReference>
<evidence type="ECO:0000259" key="2">
    <source>
        <dbReference type="Pfam" id="PF01890"/>
    </source>
</evidence>
<feature type="compositionally biased region" description="Basic and acidic residues" evidence="1">
    <location>
        <begin position="1"/>
        <end position="17"/>
    </location>
</feature>
<dbReference type="PANTHER" id="PTHR47036:SF1">
    <property type="entry name" value="COBALT-FACTOR III C(17)-METHYLTRANSFERASE-RELATED"/>
    <property type="match status" value="1"/>
</dbReference>
<dbReference type="PANTHER" id="PTHR47036">
    <property type="entry name" value="COBALT-FACTOR III C(17)-METHYLTRANSFERASE-RELATED"/>
    <property type="match status" value="1"/>
</dbReference>
<accession>A0A7T1TDN2</accession>
<feature type="region of interest" description="Disordered" evidence="1">
    <location>
        <begin position="168"/>
        <end position="226"/>
    </location>
</feature>
<dbReference type="EMBL" id="CP048882">
    <property type="protein sequence ID" value="QPP11043.1"/>
    <property type="molecule type" value="Genomic_DNA"/>
</dbReference>
<dbReference type="Pfam" id="PF01890">
    <property type="entry name" value="CbiG_C"/>
    <property type="match status" value="1"/>
</dbReference>
<dbReference type="GO" id="GO:0009236">
    <property type="term" value="P:cobalamin biosynthetic process"/>
    <property type="evidence" value="ECO:0007669"/>
    <property type="project" value="InterPro"/>
</dbReference>
<proteinExistence type="predicted"/>
<feature type="compositionally biased region" description="Low complexity" evidence="1">
    <location>
        <begin position="191"/>
        <end position="203"/>
    </location>
</feature>
<sequence>MGLRTHDGPPVRGEVRRVTRPAGAAADPDEAESRTPSLVVGVGTGRGVSSDEVIGLIERTLREAGLSLRCVAELATVEAKAGEPGLLAAADRLRLPLRTFTAAVLAAVEVPNPTDATRAAMGTPSVSEAAALAAAGEYGMLIVPKTKSASPDGSPAMATAAVARRRRAGALPAAGGVPEKDGSAVAAAVPDATPGAGSSSGAVADGGGGPGAASAATQNQHSKENQ</sequence>